<name>A0A0R3C555_9BRAD</name>
<dbReference type="GO" id="GO:0003700">
    <property type="term" value="F:DNA-binding transcription factor activity"/>
    <property type="evidence" value="ECO:0007669"/>
    <property type="project" value="InterPro"/>
</dbReference>
<evidence type="ECO:0000256" key="6">
    <source>
        <dbReference type="ARBA" id="ARBA00023163"/>
    </source>
</evidence>
<keyword evidence="5" id="KW-0010">Activator</keyword>
<dbReference type="EMBL" id="WQNF01000023">
    <property type="protein sequence ID" value="MVT68816.1"/>
    <property type="molecule type" value="Genomic_DNA"/>
</dbReference>
<evidence type="ECO:0000313" key="7">
    <source>
        <dbReference type="EMBL" id="MVT68816.1"/>
    </source>
</evidence>
<dbReference type="Proteomes" id="UP000436468">
    <property type="component" value="Unassembled WGS sequence"/>
</dbReference>
<dbReference type="PROSITE" id="PS50931">
    <property type="entry name" value="HTH_LYSR"/>
    <property type="match status" value="1"/>
</dbReference>
<dbReference type="PANTHER" id="PTHR30293:SF0">
    <property type="entry name" value="NITROGEN ASSIMILATION REGULATORY PROTEIN NAC"/>
    <property type="match status" value="1"/>
</dbReference>
<keyword evidence="3" id="KW-0805">Transcription regulation</keyword>
<evidence type="ECO:0000256" key="5">
    <source>
        <dbReference type="ARBA" id="ARBA00023159"/>
    </source>
</evidence>
<dbReference type="FunFam" id="1.10.10.10:FF:000001">
    <property type="entry name" value="LysR family transcriptional regulator"/>
    <property type="match status" value="1"/>
</dbReference>
<evidence type="ECO:0000256" key="3">
    <source>
        <dbReference type="ARBA" id="ARBA00023015"/>
    </source>
</evidence>
<evidence type="ECO:0000256" key="1">
    <source>
        <dbReference type="ARBA" id="ARBA00003502"/>
    </source>
</evidence>
<dbReference type="CDD" id="cd08433">
    <property type="entry name" value="PBP2_Nac"/>
    <property type="match status" value="1"/>
</dbReference>
<comment type="similarity">
    <text evidence="2">Belongs to the LysR transcriptional regulatory family.</text>
</comment>
<dbReference type="PRINTS" id="PR00039">
    <property type="entry name" value="HTHLYSR"/>
</dbReference>
<dbReference type="Gene3D" id="3.40.190.10">
    <property type="entry name" value="Periplasmic binding protein-like II"/>
    <property type="match status" value="2"/>
</dbReference>
<comment type="function">
    <text evidence="1">NodD regulates the expression of the nodABCFE genes which encode other nodulation proteins. NodD is also a negative regulator of its own expression. Binds flavonoids as inducers.</text>
</comment>
<dbReference type="Gene3D" id="1.10.10.10">
    <property type="entry name" value="Winged helix-like DNA-binding domain superfamily/Winged helix DNA-binding domain"/>
    <property type="match status" value="1"/>
</dbReference>
<gene>
    <name evidence="7" type="ORF">GPL21_27390</name>
</gene>
<accession>A0A0R3C555</accession>
<keyword evidence="6" id="KW-0804">Transcription</keyword>
<dbReference type="RefSeq" id="WP_028334965.1">
    <property type="nucleotide sequence ID" value="NZ_CP121667.1"/>
</dbReference>
<dbReference type="SUPFAM" id="SSF46785">
    <property type="entry name" value="Winged helix' DNA-binding domain"/>
    <property type="match status" value="1"/>
</dbReference>
<dbReference type="InterPro" id="IPR036388">
    <property type="entry name" value="WH-like_DNA-bd_sf"/>
</dbReference>
<protein>
    <submittedName>
        <fullName evidence="7">LysR family transcriptional regulator</fullName>
    </submittedName>
</protein>
<proteinExistence type="inferred from homology"/>
<dbReference type="InterPro" id="IPR005119">
    <property type="entry name" value="LysR_subst-bd"/>
</dbReference>
<organism evidence="7 8">
    <name type="scientific">Bradyrhizobium pachyrhizi</name>
    <dbReference type="NCBI Taxonomy" id="280333"/>
    <lineage>
        <taxon>Bacteria</taxon>
        <taxon>Pseudomonadati</taxon>
        <taxon>Pseudomonadota</taxon>
        <taxon>Alphaproteobacteria</taxon>
        <taxon>Hyphomicrobiales</taxon>
        <taxon>Nitrobacteraceae</taxon>
        <taxon>Bradyrhizobium</taxon>
    </lineage>
</organism>
<dbReference type="Pfam" id="PF00126">
    <property type="entry name" value="HTH_1"/>
    <property type="match status" value="1"/>
</dbReference>
<dbReference type="Pfam" id="PF03466">
    <property type="entry name" value="LysR_substrate"/>
    <property type="match status" value="1"/>
</dbReference>
<keyword evidence="4" id="KW-0238">DNA-binding</keyword>
<keyword evidence="8" id="KW-1185">Reference proteome</keyword>
<dbReference type="InterPro" id="IPR036390">
    <property type="entry name" value="WH_DNA-bd_sf"/>
</dbReference>
<evidence type="ECO:0000256" key="2">
    <source>
        <dbReference type="ARBA" id="ARBA00009437"/>
    </source>
</evidence>
<dbReference type="InterPro" id="IPR000847">
    <property type="entry name" value="LysR_HTH_N"/>
</dbReference>
<dbReference type="PANTHER" id="PTHR30293">
    <property type="entry name" value="TRANSCRIPTIONAL REGULATORY PROTEIN NAC-RELATED"/>
    <property type="match status" value="1"/>
</dbReference>
<dbReference type="AlphaFoldDB" id="A0A0R3C555"/>
<dbReference type="GO" id="GO:0003677">
    <property type="term" value="F:DNA binding"/>
    <property type="evidence" value="ECO:0007669"/>
    <property type="project" value="UniProtKB-KW"/>
</dbReference>
<dbReference type="SUPFAM" id="SSF53850">
    <property type="entry name" value="Periplasmic binding protein-like II"/>
    <property type="match status" value="1"/>
</dbReference>
<sequence length="307" mass="33473">MDFRQLRTFACVAELGSLSKASDTLRVAQPALSRQIKLLEHELRTELFTRNGRGMVLTDAGRLLLARTSGIVRQIDQIRDDIQSAGGAPSGRVVLGLVPTVSCVLSARLARRTVERYPGISLCIVESYSGHLIEWLHRGEMDLAVIYGPSVDLHLAVQSLGRDSIVAVGPRGSGLKPKKQVDFGWLMRQRLVLPSHSHGLRALLEHAAAKKKIDLDVKLEADSFRVLTSLVEEGLGYTLLPPSSVRAEVAEGRLETAAIARPAPRRELTLASPVEHPGSNAMTLIAKLLRDEVAALRAEGLWDIQLA</sequence>
<evidence type="ECO:0000313" key="8">
    <source>
        <dbReference type="Proteomes" id="UP000436468"/>
    </source>
</evidence>
<evidence type="ECO:0000256" key="4">
    <source>
        <dbReference type="ARBA" id="ARBA00023125"/>
    </source>
</evidence>
<reference evidence="7 8" key="1">
    <citation type="submission" date="2019-12" db="EMBL/GenBank/DDBJ databases">
        <title>Draft genome sequences Bradyrhizobium cajani AMBPC1010, Bradyrhizobium pachyrhizi AMBPC1040 and Bradyrhizobium yuanmingense ALSPC3051, three plant growth promoting strains isolated from nodules of Cajanus cajan L. in Dominican Republic.</title>
        <authorList>
            <person name="Flores-Felix J.D."/>
            <person name="Araujo J."/>
            <person name="Diaz-Alcantara C."/>
            <person name="Gonzalez-Andres F."/>
            <person name="Velazquez E."/>
        </authorList>
    </citation>
    <scope>NUCLEOTIDE SEQUENCE [LARGE SCALE GENOMIC DNA]</scope>
    <source>
        <strain evidence="7 8">1040</strain>
    </source>
</reference>
<dbReference type="GO" id="GO:2000142">
    <property type="term" value="P:regulation of DNA-templated transcription initiation"/>
    <property type="evidence" value="ECO:0007669"/>
    <property type="project" value="TreeGrafter"/>
</dbReference>
<comment type="caution">
    <text evidence="7">The sequence shown here is derived from an EMBL/GenBank/DDBJ whole genome shotgun (WGS) entry which is preliminary data.</text>
</comment>